<accession>A0A9E9JM75</accession>
<keyword evidence="1" id="KW-1133">Transmembrane helix</keyword>
<organism evidence="2">
    <name type="scientific">Cirroteuthis muelleri</name>
    <dbReference type="NCBI Taxonomy" id="202430"/>
    <lineage>
        <taxon>Eukaryota</taxon>
        <taxon>Metazoa</taxon>
        <taxon>Spiralia</taxon>
        <taxon>Lophotrochozoa</taxon>
        <taxon>Mollusca</taxon>
        <taxon>Cephalopoda</taxon>
        <taxon>Coleoidea</taxon>
        <taxon>Octopodiformes</taxon>
        <taxon>Octopoda</taxon>
        <taxon>Cirrata</taxon>
        <taxon>Cirroteuthidae</taxon>
        <taxon>Cirroteuthis</taxon>
    </lineage>
</organism>
<geneLocation type="mitochondrion" evidence="2"/>
<feature type="transmembrane region" description="Helical" evidence="1">
    <location>
        <begin position="48"/>
        <end position="70"/>
    </location>
</feature>
<protein>
    <submittedName>
        <fullName evidence="2">NADH dehydrogenase subunit 6</fullName>
    </submittedName>
</protein>
<name>A0A9E9JM75_9MOLL</name>
<keyword evidence="1" id="KW-0472">Membrane</keyword>
<gene>
    <name evidence="2" type="primary">nad6</name>
</gene>
<keyword evidence="2" id="KW-0496">Mitochondrion</keyword>
<dbReference type="AlphaFoldDB" id="A0A9E9JM75"/>
<feature type="transmembrane region" description="Helical" evidence="1">
    <location>
        <begin position="82"/>
        <end position="105"/>
    </location>
</feature>
<dbReference type="EMBL" id="ON367802">
    <property type="protein sequence ID" value="WAP91420.1"/>
    <property type="molecule type" value="Genomic_DNA"/>
</dbReference>
<proteinExistence type="predicted"/>
<evidence type="ECO:0000313" key="2">
    <source>
        <dbReference type="EMBL" id="WAP91420.1"/>
    </source>
</evidence>
<evidence type="ECO:0000256" key="1">
    <source>
        <dbReference type="SAM" id="Phobius"/>
    </source>
</evidence>
<reference evidence="2" key="1">
    <citation type="submission" date="2022-04" db="EMBL/GenBank/DDBJ databases">
        <title>Genome skimming elucidates the evolutionary history of Octopodiformes.</title>
        <authorList>
            <person name="Taite M."/>
            <person name="Fernandez-Alvarez F."/>
            <person name="Braid H."/>
            <person name="Bush S."/>
            <person name="Bolstad K."/>
            <person name="Drewery J."/>
            <person name="Mills S."/>
            <person name="Strugnell J."/>
            <person name="Vecchione M."/>
            <person name="Villanueva R."/>
            <person name="Voight J."/>
            <person name="Allcock A.L."/>
        </authorList>
    </citation>
    <scope>NUCLEOTIDE SEQUENCE</scope>
    <source>
        <strain evidence="2">A200023</strain>
    </source>
</reference>
<feature type="transmembrane region" description="Helical" evidence="1">
    <location>
        <begin position="132"/>
        <end position="158"/>
    </location>
</feature>
<keyword evidence="1" id="KW-0812">Transmembrane</keyword>
<sequence>MSIVLLLSFSYSLVSLSIMMIQPMSLGFMVMCIGIASSALVSFISYPWYGFMLFLVYIGGLLVMFMYIISLIPNLIFLSMKIFFFFFLYMTGIFLAVFFSVYNYVDLGLMEFVYMNMNNLSMGNSGLVLMNYNFFCYILLGVLLLLVLISVVKICYYCEGPLRVFKYKYA</sequence>